<proteinExistence type="predicted"/>
<evidence type="ECO:0000256" key="1">
    <source>
        <dbReference type="SAM" id="MobiDB-lite"/>
    </source>
</evidence>
<accession>A0ABN7NCM1</accession>
<organism evidence="2 3">
    <name type="scientific">Timema podura</name>
    <name type="common">Walking stick</name>
    <dbReference type="NCBI Taxonomy" id="61482"/>
    <lineage>
        <taxon>Eukaryota</taxon>
        <taxon>Metazoa</taxon>
        <taxon>Ecdysozoa</taxon>
        <taxon>Arthropoda</taxon>
        <taxon>Hexapoda</taxon>
        <taxon>Insecta</taxon>
        <taxon>Pterygota</taxon>
        <taxon>Neoptera</taxon>
        <taxon>Polyneoptera</taxon>
        <taxon>Phasmatodea</taxon>
        <taxon>Timematodea</taxon>
        <taxon>Timematoidea</taxon>
        <taxon>Timematidae</taxon>
        <taxon>Timema</taxon>
    </lineage>
</organism>
<feature type="compositionally biased region" description="Basic and acidic residues" evidence="1">
    <location>
        <begin position="1"/>
        <end position="10"/>
    </location>
</feature>
<gene>
    <name evidence="2" type="ORF">TPAB3V08_LOCUS3</name>
</gene>
<feature type="region of interest" description="Disordered" evidence="1">
    <location>
        <begin position="1"/>
        <end position="23"/>
    </location>
</feature>
<dbReference type="EMBL" id="CAJPIN010000002">
    <property type="protein sequence ID" value="CAG2052897.1"/>
    <property type="molecule type" value="Genomic_DNA"/>
</dbReference>
<dbReference type="Proteomes" id="UP001153148">
    <property type="component" value="Unassembled WGS sequence"/>
</dbReference>
<name>A0ABN7NCM1_TIMPD</name>
<protein>
    <submittedName>
        <fullName evidence="2">Uncharacterized protein</fullName>
    </submittedName>
</protein>
<evidence type="ECO:0000313" key="3">
    <source>
        <dbReference type="Proteomes" id="UP001153148"/>
    </source>
</evidence>
<reference evidence="2" key="1">
    <citation type="submission" date="2021-03" db="EMBL/GenBank/DDBJ databases">
        <authorList>
            <person name="Tran Van P."/>
        </authorList>
    </citation>
    <scope>NUCLEOTIDE SEQUENCE</scope>
</reference>
<sequence>MCCSRSRESQSQHGPRVVKPGKSANISQVSSTGHHANLSLLSITFLSIDRLIVSALPYITYDSVVGKILHPTEIRTSISPCSAVELNTTSALANYATEGLRRPYLDEVYPHLRGAIVTSNRDLKLDLPVIGSLVYCETSTLDYAAYEGNGCEVGRTDT</sequence>
<comment type="caution">
    <text evidence="2">The sequence shown here is derived from an EMBL/GenBank/DDBJ whole genome shotgun (WGS) entry which is preliminary data.</text>
</comment>
<keyword evidence="3" id="KW-1185">Reference proteome</keyword>
<evidence type="ECO:0000313" key="2">
    <source>
        <dbReference type="EMBL" id="CAG2052897.1"/>
    </source>
</evidence>